<gene>
    <name evidence="7" type="ORF">CH341_28725</name>
</gene>
<comment type="caution">
    <text evidence="7">The sequence shown here is derived from an EMBL/GenBank/DDBJ whole genome shotgun (WGS) entry which is preliminary data.</text>
</comment>
<feature type="signal peptide" evidence="5">
    <location>
        <begin position="1"/>
        <end position="18"/>
    </location>
</feature>
<dbReference type="InterPro" id="IPR009056">
    <property type="entry name" value="Cyt_c-like_dom"/>
</dbReference>
<evidence type="ECO:0000256" key="4">
    <source>
        <dbReference type="PROSITE-ProRule" id="PRU00433"/>
    </source>
</evidence>
<accession>A0A327KHN3</accession>
<keyword evidence="2 4" id="KW-0479">Metal-binding</keyword>
<dbReference type="OrthoDB" id="259025at2"/>
<evidence type="ECO:0000256" key="2">
    <source>
        <dbReference type="ARBA" id="ARBA00022723"/>
    </source>
</evidence>
<dbReference type="InterPro" id="IPR036909">
    <property type="entry name" value="Cyt_c-like_dom_sf"/>
</dbReference>
<evidence type="ECO:0000313" key="8">
    <source>
        <dbReference type="Proteomes" id="UP000249130"/>
    </source>
</evidence>
<evidence type="ECO:0000256" key="5">
    <source>
        <dbReference type="SAM" id="SignalP"/>
    </source>
</evidence>
<dbReference type="GO" id="GO:0046872">
    <property type="term" value="F:metal ion binding"/>
    <property type="evidence" value="ECO:0007669"/>
    <property type="project" value="UniProtKB-KW"/>
</dbReference>
<dbReference type="GO" id="GO:0009055">
    <property type="term" value="F:electron transfer activity"/>
    <property type="evidence" value="ECO:0007669"/>
    <property type="project" value="InterPro"/>
</dbReference>
<feature type="chain" id="PRO_5016270626" evidence="5">
    <location>
        <begin position="19"/>
        <end position="128"/>
    </location>
</feature>
<reference evidence="7 8" key="1">
    <citation type="submission" date="2017-07" db="EMBL/GenBank/DDBJ databases">
        <title>Draft Genome Sequences of Select Purple Nonsulfur Bacteria.</title>
        <authorList>
            <person name="Lasarre B."/>
            <person name="Mckinlay J.B."/>
        </authorList>
    </citation>
    <scope>NUCLEOTIDE SEQUENCE [LARGE SCALE GENOMIC DNA]</scope>
    <source>
        <strain evidence="7 8">DSM 5909</strain>
    </source>
</reference>
<dbReference type="Pfam" id="PF00034">
    <property type="entry name" value="Cytochrom_C"/>
    <property type="match status" value="1"/>
</dbReference>
<dbReference type="Proteomes" id="UP000249130">
    <property type="component" value="Unassembled WGS sequence"/>
</dbReference>
<name>A0A327KHN3_9BRAD</name>
<evidence type="ECO:0000256" key="3">
    <source>
        <dbReference type="ARBA" id="ARBA00023004"/>
    </source>
</evidence>
<dbReference type="EMBL" id="NPEX01000398">
    <property type="protein sequence ID" value="RAI37957.1"/>
    <property type="molecule type" value="Genomic_DNA"/>
</dbReference>
<feature type="domain" description="Cytochrome c" evidence="6">
    <location>
        <begin position="38"/>
        <end position="128"/>
    </location>
</feature>
<evidence type="ECO:0000313" key="7">
    <source>
        <dbReference type="EMBL" id="RAI37957.1"/>
    </source>
</evidence>
<dbReference type="AlphaFoldDB" id="A0A327KHN3"/>
<keyword evidence="8" id="KW-1185">Reference proteome</keyword>
<keyword evidence="3 4" id="KW-0408">Iron</keyword>
<dbReference type="SUPFAM" id="SSF46626">
    <property type="entry name" value="Cytochrome c"/>
    <property type="match status" value="1"/>
</dbReference>
<keyword evidence="1 4" id="KW-0349">Heme</keyword>
<dbReference type="GO" id="GO:0020037">
    <property type="term" value="F:heme binding"/>
    <property type="evidence" value="ECO:0007669"/>
    <property type="project" value="InterPro"/>
</dbReference>
<keyword evidence="5" id="KW-0732">Signal</keyword>
<proteinExistence type="predicted"/>
<dbReference type="Gene3D" id="1.10.760.10">
    <property type="entry name" value="Cytochrome c-like domain"/>
    <property type="match status" value="1"/>
</dbReference>
<evidence type="ECO:0000256" key="1">
    <source>
        <dbReference type="ARBA" id="ARBA00022617"/>
    </source>
</evidence>
<sequence>MVVGAAVLCGLVAAAGGAAGLAVSRERADTVARAMTGGDPERAPDLIRRYGCAGCHTIPGIPGADGQVGPSLDGLRRRVYVGGVALNRPDDLVWWIVDPQAFSPRSAMPATGIAEAEARDVAAYLYAR</sequence>
<organism evidence="7 8">
    <name type="scientific">Rhodoplanes roseus</name>
    <dbReference type="NCBI Taxonomy" id="29409"/>
    <lineage>
        <taxon>Bacteria</taxon>
        <taxon>Pseudomonadati</taxon>
        <taxon>Pseudomonadota</taxon>
        <taxon>Alphaproteobacteria</taxon>
        <taxon>Hyphomicrobiales</taxon>
        <taxon>Nitrobacteraceae</taxon>
        <taxon>Rhodoplanes</taxon>
    </lineage>
</organism>
<protein>
    <submittedName>
        <fullName evidence="7">Cytochrome C</fullName>
    </submittedName>
</protein>
<evidence type="ECO:0000259" key="6">
    <source>
        <dbReference type="PROSITE" id="PS51007"/>
    </source>
</evidence>
<dbReference type="PROSITE" id="PS51007">
    <property type="entry name" value="CYTC"/>
    <property type="match status" value="1"/>
</dbReference>